<feature type="domain" description="DUF4795" evidence="2">
    <location>
        <begin position="81"/>
        <end position="289"/>
    </location>
</feature>
<dbReference type="HOGENOM" id="CLU_803010_0_0_1"/>
<dbReference type="PANTHER" id="PTHR47080">
    <property type="entry name" value="CHROMOSOME 16 OPEN READING FRAME 96"/>
    <property type="match status" value="1"/>
</dbReference>
<evidence type="ECO:0000256" key="1">
    <source>
        <dbReference type="SAM" id="Coils"/>
    </source>
</evidence>
<dbReference type="Ensembl" id="ENSCINT00000036657.1">
    <property type="protein sequence ID" value="ENSCINP00000030876.1"/>
    <property type="gene ID" value="ENSCING00000022448.1"/>
</dbReference>
<keyword evidence="4" id="KW-1185">Reference proteome</keyword>
<dbReference type="AlphaFoldDB" id="H2XMJ3"/>
<feature type="coiled-coil region" evidence="1">
    <location>
        <begin position="8"/>
        <end position="53"/>
    </location>
</feature>
<protein>
    <recommendedName>
        <fullName evidence="2">DUF4795 domain-containing protein</fullName>
    </recommendedName>
</protein>
<dbReference type="STRING" id="7719.ENSCINP00000030876"/>
<feature type="coiled-coil region" evidence="1">
    <location>
        <begin position="81"/>
        <end position="153"/>
    </location>
</feature>
<reference evidence="3" key="2">
    <citation type="journal article" date="2008" name="Genome Biol.">
        <title>Improved genome assembly and evidence-based global gene model set for the chordate Ciona intestinalis: new insight into intron and operon populations.</title>
        <authorList>
            <person name="Satou Y."/>
            <person name="Mineta K."/>
            <person name="Ogasawara M."/>
            <person name="Sasakura Y."/>
            <person name="Shoguchi E."/>
            <person name="Ueno K."/>
            <person name="Yamada L."/>
            <person name="Matsumoto J."/>
            <person name="Wasserscheid J."/>
            <person name="Dewar K."/>
            <person name="Wiley G.B."/>
            <person name="Macmil S.L."/>
            <person name="Roe B.A."/>
            <person name="Zeller R.W."/>
            <person name="Hastings K.E."/>
            <person name="Lemaire P."/>
            <person name="Lindquist E."/>
            <person name="Endo T."/>
            <person name="Hotta K."/>
            <person name="Inaba K."/>
        </authorList>
    </citation>
    <scope>NUCLEOTIDE SEQUENCE [LARGE SCALE GENOMIC DNA]</scope>
    <source>
        <strain evidence="3">wild type</strain>
    </source>
</reference>
<reference evidence="3" key="4">
    <citation type="submission" date="2025-09" db="UniProtKB">
        <authorList>
            <consortium name="Ensembl"/>
        </authorList>
    </citation>
    <scope>IDENTIFICATION</scope>
</reference>
<dbReference type="PANTHER" id="PTHR47080:SF2">
    <property type="entry name" value="GLUTAMINE-RICH PROTEIN 2"/>
    <property type="match status" value="1"/>
</dbReference>
<dbReference type="InterPro" id="IPR032013">
    <property type="entry name" value="DUF4795"/>
</dbReference>
<evidence type="ECO:0000313" key="3">
    <source>
        <dbReference type="Ensembl" id="ENSCINP00000030876.1"/>
    </source>
</evidence>
<evidence type="ECO:0000259" key="2">
    <source>
        <dbReference type="Pfam" id="PF16043"/>
    </source>
</evidence>
<dbReference type="InParanoid" id="H2XMJ3"/>
<dbReference type="OMA" id="SYHCISC"/>
<reference evidence="4" key="1">
    <citation type="journal article" date="2002" name="Science">
        <title>The draft genome of Ciona intestinalis: insights into chordate and vertebrate origins.</title>
        <authorList>
            <person name="Dehal P."/>
            <person name="Satou Y."/>
            <person name="Campbell R.K."/>
            <person name="Chapman J."/>
            <person name="Degnan B."/>
            <person name="De Tomaso A."/>
            <person name="Davidson B."/>
            <person name="Di Gregorio A."/>
            <person name="Gelpke M."/>
            <person name="Goodstein D.M."/>
            <person name="Harafuji N."/>
            <person name="Hastings K.E."/>
            <person name="Ho I."/>
            <person name="Hotta K."/>
            <person name="Huang W."/>
            <person name="Kawashima T."/>
            <person name="Lemaire P."/>
            <person name="Martinez D."/>
            <person name="Meinertzhagen I.A."/>
            <person name="Necula S."/>
            <person name="Nonaka M."/>
            <person name="Putnam N."/>
            <person name="Rash S."/>
            <person name="Saiga H."/>
            <person name="Satake M."/>
            <person name="Terry A."/>
            <person name="Yamada L."/>
            <person name="Wang H.G."/>
            <person name="Awazu S."/>
            <person name="Azumi K."/>
            <person name="Boore J."/>
            <person name="Branno M."/>
            <person name="Chin-Bow S."/>
            <person name="DeSantis R."/>
            <person name="Doyle S."/>
            <person name="Francino P."/>
            <person name="Keys D.N."/>
            <person name="Haga S."/>
            <person name="Hayashi H."/>
            <person name="Hino K."/>
            <person name="Imai K.S."/>
            <person name="Inaba K."/>
            <person name="Kano S."/>
            <person name="Kobayashi K."/>
            <person name="Kobayashi M."/>
            <person name="Lee B.I."/>
            <person name="Makabe K.W."/>
            <person name="Manohar C."/>
            <person name="Matassi G."/>
            <person name="Medina M."/>
            <person name="Mochizuki Y."/>
            <person name="Mount S."/>
            <person name="Morishita T."/>
            <person name="Miura S."/>
            <person name="Nakayama A."/>
            <person name="Nishizaka S."/>
            <person name="Nomoto H."/>
            <person name="Ohta F."/>
            <person name="Oishi K."/>
            <person name="Rigoutsos I."/>
            <person name="Sano M."/>
            <person name="Sasaki A."/>
            <person name="Sasakura Y."/>
            <person name="Shoguchi E."/>
            <person name="Shin-i T."/>
            <person name="Spagnuolo A."/>
            <person name="Stainier D."/>
            <person name="Suzuki M.M."/>
            <person name="Tassy O."/>
            <person name="Takatori N."/>
            <person name="Tokuoka M."/>
            <person name="Yagi K."/>
            <person name="Yoshizaki F."/>
            <person name="Wada S."/>
            <person name="Zhang C."/>
            <person name="Hyatt P.D."/>
            <person name="Larimer F."/>
            <person name="Detter C."/>
            <person name="Doggett N."/>
            <person name="Glavina T."/>
            <person name="Hawkins T."/>
            <person name="Richardson P."/>
            <person name="Lucas S."/>
            <person name="Kohara Y."/>
            <person name="Levine M."/>
            <person name="Satoh N."/>
            <person name="Rokhsar D.S."/>
        </authorList>
    </citation>
    <scope>NUCLEOTIDE SEQUENCE [LARGE SCALE GENOMIC DNA]</scope>
</reference>
<sequence length="346" mass="39325">MGNSFKELQQADTELSSTNKEIKSSLNELMKQFKDLKKQNDQLKQNQGALARNLSAHKPQEKGSREILDAPVLTPKRSTLKQQEAATITNIQNALLNLQAEMEKLNRLVHSAIDEHTAKQKHIDALYGYVEKLEEKKADKENVKMEIDVKADKRALTTKVNRSDFDTTTNEITKNLDDMLEKIIGQGNDWQRAVNKLSTDVDGKLDRMELESLKQHLENRLKAMRKLLEQRPVKEGYSDGDDAAGFRKQLIQSYHCISCDRPVEMAPTGPVPSIPATAGLPATKSVRPYTSFELDQIRQQARGMLIGKNAVNFRAALEEREMARLRKLDELAFRTHYPTPGQYQQQ</sequence>
<dbReference type="EMBL" id="EAAA01001960">
    <property type="status" value="NOT_ANNOTATED_CDS"/>
    <property type="molecule type" value="Genomic_DNA"/>
</dbReference>
<reference evidence="3" key="3">
    <citation type="submission" date="2025-08" db="UniProtKB">
        <authorList>
            <consortium name="Ensembl"/>
        </authorList>
    </citation>
    <scope>IDENTIFICATION</scope>
</reference>
<proteinExistence type="predicted"/>
<keyword evidence="1" id="KW-0175">Coiled coil</keyword>
<dbReference type="Pfam" id="PF16043">
    <property type="entry name" value="DUF4795"/>
    <property type="match status" value="1"/>
</dbReference>
<name>H2XMJ3_CIOIN</name>
<evidence type="ECO:0000313" key="4">
    <source>
        <dbReference type="Proteomes" id="UP000008144"/>
    </source>
</evidence>
<accession>H2XMJ3</accession>
<dbReference type="Proteomes" id="UP000008144">
    <property type="component" value="Chromosome 4"/>
</dbReference>
<dbReference type="GeneTree" id="ENSGT00940000167057"/>
<organism evidence="3 4">
    <name type="scientific">Ciona intestinalis</name>
    <name type="common">Transparent sea squirt</name>
    <name type="synonym">Ascidia intestinalis</name>
    <dbReference type="NCBI Taxonomy" id="7719"/>
    <lineage>
        <taxon>Eukaryota</taxon>
        <taxon>Metazoa</taxon>
        <taxon>Chordata</taxon>
        <taxon>Tunicata</taxon>
        <taxon>Ascidiacea</taxon>
        <taxon>Phlebobranchia</taxon>
        <taxon>Cionidae</taxon>
        <taxon>Ciona</taxon>
    </lineage>
</organism>